<comment type="caution">
    <text evidence="1">The sequence shown here is derived from an EMBL/GenBank/DDBJ whole genome shotgun (WGS) entry which is preliminary data.</text>
</comment>
<name>A0A397IYM2_9GLOM</name>
<dbReference type="Proteomes" id="UP000266861">
    <property type="component" value="Unassembled WGS sequence"/>
</dbReference>
<evidence type="ECO:0000313" key="1">
    <source>
        <dbReference type="EMBL" id="RHZ81051.1"/>
    </source>
</evidence>
<dbReference type="GO" id="GO:0016887">
    <property type="term" value="F:ATP hydrolysis activity"/>
    <property type="evidence" value="ECO:0007669"/>
    <property type="project" value="TreeGrafter"/>
</dbReference>
<sequence>MHRLARQQTLEKILSASQKELDLDPTKPLFKLTYSTSPNWPYGKNKNLNNNNKTRITRIAILDSSFNPPTKAHIQLLIQSVNTITNMYSPQAQGSHEKNNLSSSFFDACLLLYATKNVDKILSSSDIGPIDRLLMMENLVEYINVDKDNDNNNNEALQNIAVGIVTHGRFINKTQALHSFFSSLKNSNNISPSNNISFYFIVGFDTIVRLFDFRYYSNLRSELSLFFESSNLICANREGFGGKEAEDAFFDSDIVKEIIGKRDAIEGGGEGEKLIRIKLDNEIAKISSTNVRKIVSEEWNKNNKNNVSYEERMERIKKSIDDMCPKPVIEYIIENELYK</sequence>
<dbReference type="GO" id="GO:0005737">
    <property type="term" value="C:cytoplasm"/>
    <property type="evidence" value="ECO:0007669"/>
    <property type="project" value="TreeGrafter"/>
</dbReference>
<evidence type="ECO:0008006" key="3">
    <source>
        <dbReference type="Google" id="ProtNLM"/>
    </source>
</evidence>
<organism evidence="1 2">
    <name type="scientific">Diversispora epigaea</name>
    <dbReference type="NCBI Taxonomy" id="1348612"/>
    <lineage>
        <taxon>Eukaryota</taxon>
        <taxon>Fungi</taxon>
        <taxon>Fungi incertae sedis</taxon>
        <taxon>Mucoromycota</taxon>
        <taxon>Glomeromycotina</taxon>
        <taxon>Glomeromycetes</taxon>
        <taxon>Diversisporales</taxon>
        <taxon>Diversisporaceae</taxon>
        <taxon>Diversispora</taxon>
    </lineage>
</organism>
<dbReference type="EMBL" id="PQFF01000117">
    <property type="protein sequence ID" value="RHZ81051.1"/>
    <property type="molecule type" value="Genomic_DNA"/>
</dbReference>
<accession>A0A397IYM2</accession>
<proteinExistence type="predicted"/>
<dbReference type="PANTHER" id="PTHR31285:SF0">
    <property type="entry name" value="NICOTINAMIDE MONONUCLEOTIDE ADENYLYLTRANSFERASE"/>
    <property type="match status" value="1"/>
</dbReference>
<dbReference type="OrthoDB" id="5591297at2759"/>
<evidence type="ECO:0000313" key="2">
    <source>
        <dbReference type="Proteomes" id="UP000266861"/>
    </source>
</evidence>
<dbReference type="GO" id="GO:0005634">
    <property type="term" value="C:nucleus"/>
    <property type="evidence" value="ECO:0007669"/>
    <property type="project" value="TreeGrafter"/>
</dbReference>
<dbReference type="AlphaFoldDB" id="A0A397IYM2"/>
<dbReference type="GO" id="GO:0000309">
    <property type="term" value="F:nicotinamide-nucleotide adenylyltransferase activity"/>
    <property type="evidence" value="ECO:0007669"/>
    <property type="project" value="TreeGrafter"/>
</dbReference>
<dbReference type="Gene3D" id="3.40.50.620">
    <property type="entry name" value="HUPs"/>
    <property type="match status" value="1"/>
</dbReference>
<reference evidence="1 2" key="1">
    <citation type="submission" date="2018-08" db="EMBL/GenBank/DDBJ databases">
        <title>Genome and evolution of the arbuscular mycorrhizal fungus Diversispora epigaea (formerly Glomus versiforme) and its bacterial endosymbionts.</title>
        <authorList>
            <person name="Sun X."/>
            <person name="Fei Z."/>
            <person name="Harrison M."/>
        </authorList>
    </citation>
    <scope>NUCLEOTIDE SEQUENCE [LARGE SCALE GENOMIC DNA]</scope>
    <source>
        <strain evidence="1 2">IT104</strain>
    </source>
</reference>
<dbReference type="PANTHER" id="PTHR31285">
    <property type="entry name" value="NICOTINAMIDE MONONUCLEOTIDE ADENYLYLTRANSFERASE"/>
    <property type="match status" value="1"/>
</dbReference>
<protein>
    <recommendedName>
        <fullName evidence="3">Cytidyltransferase-like domain-containing protein</fullName>
    </recommendedName>
</protein>
<gene>
    <name evidence="1" type="ORF">Glove_126g9</name>
</gene>
<dbReference type="InterPro" id="IPR014729">
    <property type="entry name" value="Rossmann-like_a/b/a_fold"/>
</dbReference>
<keyword evidence="2" id="KW-1185">Reference proteome</keyword>
<dbReference type="STRING" id="1348612.A0A397IYM2"/>
<dbReference type="SUPFAM" id="SSF52374">
    <property type="entry name" value="Nucleotidylyl transferase"/>
    <property type="match status" value="1"/>
</dbReference>